<sequence length="925" mass="99137">MLRRHYAILTILVVCLIAAATFLFRNDAVEGLLKSSLSDYGISTEKLGVVKVSHRTIVIENTRLKEIQIEFPRVEAFYTIAGLVSGKIDKVVVSGSKADVQAFNRLDFSQVLSSWEEPRGSLKIGTLQFENGQIDFGPRVSIQAEVNGQIDFDTGEARAEIEVVSRISNAHLVLNTDSLAAGSRVFVTGQGLVSFEDLAPLTVPYAGGATGQAVFDFGGSFSLRDIMESIERKSAPNLSLRGDFQIAGLEWPSGPTNVTTDLSWQLDKKGEALELKLDEPAPFAGLRENSAPGFFEIGNYAVPFSGEISNVAPLLRWQSTEEGGRVELNGMLALANESAEGKADIKIRFDHDQDWKLREAPEIWMTAEGHAIPARAGDFRGVITRLNTQLEGHLSLTGAINAAGPVQLQLDDIIGSRFSASTLDLQAEIDLGGTRENWAASLSSPGLLRLQEGLIPNLVRLDEPLEFTFEEASFSQTGTAYSAKAAGGFQGDDGALLAADAQPRVFKDVGGHFTLNLETRDKVSGAFSLSEGRIEWPAEAVRISELEFLVPFQAEAIDAPISISGGLSDMQTPPRYASIAIDAEATKSADQMLLHGFVSAMERGVRLPLDGVINLAELSADLKIGPGQVNFEEDGIQPGNLLKVFSSLEDVKGGVEVNLDVKLRPGEALRTFASLEFLDLSAAQGDLAVSKLSGTLNLAELFPIRSDGAQSLLAGSVIAGVPVAGATANFTIRSREGLPIFDLHSGSGTIAGGTVSLRDEAWDVSSDKNSFRVRVRNLNIETLLREWRVEGISGAGRLSGTIPVSISERGLSIRGGRLEAAGPGVLRVDWGSARERLMRSGEQVALAVTALESFSYQALAIDISKPVGGELAFAISLDGANPSVLDGYPFRFNITLRGRLEPILDAVREGRRIGGSLFWGGFGSQ</sequence>
<gene>
    <name evidence="1" type="ORF">SAMN05421850_1165</name>
</gene>
<proteinExistence type="predicted"/>
<dbReference type="Pfam" id="PF11739">
    <property type="entry name" value="YdbH-like"/>
    <property type="match status" value="1"/>
</dbReference>
<evidence type="ECO:0000313" key="1">
    <source>
        <dbReference type="EMBL" id="SDJ35978.1"/>
    </source>
</evidence>
<protein>
    <submittedName>
        <fullName evidence="1">Dicarboxylate transport</fullName>
    </submittedName>
</protein>
<keyword evidence="2" id="KW-1185">Reference proteome</keyword>
<dbReference type="Proteomes" id="UP000199340">
    <property type="component" value="Unassembled WGS sequence"/>
</dbReference>
<organism evidence="1 2">
    <name type="scientific">Lutimaribacter saemankumensis</name>
    <dbReference type="NCBI Taxonomy" id="490829"/>
    <lineage>
        <taxon>Bacteria</taxon>
        <taxon>Pseudomonadati</taxon>
        <taxon>Pseudomonadota</taxon>
        <taxon>Alphaproteobacteria</taxon>
        <taxon>Rhodobacterales</taxon>
        <taxon>Roseobacteraceae</taxon>
        <taxon>Lutimaribacter</taxon>
    </lineage>
</organism>
<reference evidence="1 2" key="1">
    <citation type="submission" date="2016-10" db="EMBL/GenBank/DDBJ databases">
        <authorList>
            <person name="de Groot N.N."/>
        </authorList>
    </citation>
    <scope>NUCLEOTIDE SEQUENCE [LARGE SCALE GENOMIC DNA]</scope>
    <source>
        <strain evidence="1 2">DSM 28010</strain>
    </source>
</reference>
<dbReference type="EMBL" id="FNEB01000016">
    <property type="protein sequence ID" value="SDJ35978.1"/>
    <property type="molecule type" value="Genomic_DNA"/>
</dbReference>
<dbReference type="AlphaFoldDB" id="A0A1G8T344"/>
<dbReference type="OrthoDB" id="7597031at2"/>
<name>A0A1G8T344_9RHOB</name>
<dbReference type="RefSeq" id="WP_090030549.1">
    <property type="nucleotide sequence ID" value="NZ_FNEB01000016.1"/>
</dbReference>
<accession>A0A1G8T344</accession>
<dbReference type="InterPro" id="IPR021730">
    <property type="entry name" value="YdbH"/>
</dbReference>
<evidence type="ECO:0000313" key="2">
    <source>
        <dbReference type="Proteomes" id="UP000199340"/>
    </source>
</evidence>